<protein>
    <recommendedName>
        <fullName evidence="1">DinB-like domain-containing protein</fullName>
    </recommendedName>
</protein>
<gene>
    <name evidence="2" type="ORF">CJ255_10030</name>
</gene>
<comment type="caution">
    <text evidence="2">The sequence shown here is derived from an EMBL/GenBank/DDBJ whole genome shotgun (WGS) entry which is preliminary data.</text>
</comment>
<sequence>MLDLQPVIAGTQTLAEVLEGVTKDDLARETNELIDRILALIADCNDAAVVFVPIDPDAHDPAAATESDAHIAWTLGHVVVHVTAGGEECAFLGAEQARGVAFHGRSRYEVPWETVTSIAQVRARLEESRRMMLACLAVWPDAPHLELEEEAWPGGPRVNAVGRHALGLAHGFGHLAQIEEIVRQSMAE</sequence>
<reference evidence="3" key="1">
    <citation type="submission" date="2017-08" db="EMBL/GenBank/DDBJ databases">
        <authorList>
            <person name="Grouzdev D.S."/>
            <person name="Gaisin V.A."/>
            <person name="Rysina M.S."/>
            <person name="Gorlenko V.M."/>
        </authorList>
    </citation>
    <scope>NUCLEOTIDE SEQUENCE [LARGE SCALE GENOMIC DNA]</scope>
    <source>
        <strain evidence="3">Kir15-3F</strain>
    </source>
</reference>
<dbReference type="EMBL" id="NQWI01000037">
    <property type="protein sequence ID" value="PDW03191.1"/>
    <property type="molecule type" value="Genomic_DNA"/>
</dbReference>
<dbReference type="OrthoDB" id="154776at2"/>
<accession>A0A2A6RJS9</accession>
<evidence type="ECO:0000259" key="1">
    <source>
        <dbReference type="Pfam" id="PF12867"/>
    </source>
</evidence>
<feature type="domain" description="DinB-like" evidence="1">
    <location>
        <begin position="33"/>
        <end position="178"/>
    </location>
</feature>
<dbReference type="RefSeq" id="WP_097643971.1">
    <property type="nucleotide sequence ID" value="NZ_NQWI01000037.1"/>
</dbReference>
<dbReference type="AlphaFoldDB" id="A0A2A6RJS9"/>
<dbReference type="Pfam" id="PF12867">
    <property type="entry name" value="DinB_2"/>
    <property type="match status" value="1"/>
</dbReference>
<proteinExistence type="predicted"/>
<evidence type="ECO:0000313" key="2">
    <source>
        <dbReference type="EMBL" id="PDW03191.1"/>
    </source>
</evidence>
<keyword evidence="3" id="KW-1185">Reference proteome</keyword>
<organism evidence="2 3">
    <name type="scientific">Candidatus Viridilinea mediisalina</name>
    <dbReference type="NCBI Taxonomy" id="2024553"/>
    <lineage>
        <taxon>Bacteria</taxon>
        <taxon>Bacillati</taxon>
        <taxon>Chloroflexota</taxon>
        <taxon>Chloroflexia</taxon>
        <taxon>Chloroflexales</taxon>
        <taxon>Chloroflexineae</taxon>
        <taxon>Oscillochloridaceae</taxon>
        <taxon>Candidatus Viridilinea</taxon>
    </lineage>
</organism>
<evidence type="ECO:0000313" key="3">
    <source>
        <dbReference type="Proteomes" id="UP000220527"/>
    </source>
</evidence>
<dbReference type="Proteomes" id="UP000220527">
    <property type="component" value="Unassembled WGS sequence"/>
</dbReference>
<name>A0A2A6RJS9_9CHLR</name>
<dbReference type="InterPro" id="IPR024775">
    <property type="entry name" value="DinB-like"/>
</dbReference>